<dbReference type="OrthoDB" id="9801814at2"/>
<dbReference type="InterPro" id="IPR058625">
    <property type="entry name" value="MdtA-like_BSH"/>
</dbReference>
<dbReference type="Proteomes" id="UP000298471">
    <property type="component" value="Unassembled WGS sequence"/>
</dbReference>
<dbReference type="Gene3D" id="2.40.30.170">
    <property type="match status" value="1"/>
</dbReference>
<feature type="domain" description="Multidrug resistance protein MdtA-like barrel-sandwich hybrid" evidence="3">
    <location>
        <begin position="70"/>
        <end position="205"/>
    </location>
</feature>
<dbReference type="InterPro" id="IPR006143">
    <property type="entry name" value="RND_pump_MFP"/>
</dbReference>
<evidence type="ECO:0000259" key="2">
    <source>
        <dbReference type="Pfam" id="PF25876"/>
    </source>
</evidence>
<evidence type="ECO:0000259" key="5">
    <source>
        <dbReference type="Pfam" id="PF25989"/>
    </source>
</evidence>
<keyword evidence="7" id="KW-1185">Reference proteome</keyword>
<dbReference type="Pfam" id="PF25876">
    <property type="entry name" value="HH_MFP_RND"/>
    <property type="match status" value="1"/>
</dbReference>
<dbReference type="PANTHER" id="PTHR30158">
    <property type="entry name" value="ACRA/E-RELATED COMPONENT OF DRUG EFFLUX TRANSPORTER"/>
    <property type="match status" value="1"/>
</dbReference>
<dbReference type="Pfam" id="PF25917">
    <property type="entry name" value="BSH_RND"/>
    <property type="match status" value="1"/>
</dbReference>
<feature type="domain" description="Multidrug resistance protein MdtA-like alpha-helical hairpin" evidence="2">
    <location>
        <begin position="111"/>
        <end position="180"/>
    </location>
</feature>
<dbReference type="Gene3D" id="2.40.420.20">
    <property type="match status" value="1"/>
</dbReference>
<evidence type="ECO:0000259" key="4">
    <source>
        <dbReference type="Pfam" id="PF25944"/>
    </source>
</evidence>
<proteinExistence type="inferred from homology"/>
<dbReference type="GO" id="GO:0005886">
    <property type="term" value="C:plasma membrane"/>
    <property type="evidence" value="ECO:0007669"/>
    <property type="project" value="TreeGrafter"/>
</dbReference>
<evidence type="ECO:0000256" key="1">
    <source>
        <dbReference type="ARBA" id="ARBA00009477"/>
    </source>
</evidence>
<comment type="caution">
    <text evidence="6">The sequence shown here is derived from an EMBL/GenBank/DDBJ whole genome shotgun (WGS) entry which is preliminary data.</text>
</comment>
<feature type="domain" description="YknX-like C-terminal permuted SH3-like" evidence="5">
    <location>
        <begin position="305"/>
        <end position="373"/>
    </location>
</feature>
<dbReference type="GO" id="GO:0046677">
    <property type="term" value="P:response to antibiotic"/>
    <property type="evidence" value="ECO:0007669"/>
    <property type="project" value="TreeGrafter"/>
</dbReference>
<dbReference type="InterPro" id="IPR058624">
    <property type="entry name" value="MdtA-like_HH"/>
</dbReference>
<dbReference type="InterPro" id="IPR058626">
    <property type="entry name" value="MdtA-like_b-barrel"/>
</dbReference>
<evidence type="ECO:0000313" key="7">
    <source>
        <dbReference type="Proteomes" id="UP000298471"/>
    </source>
</evidence>
<dbReference type="Pfam" id="PF25989">
    <property type="entry name" value="YknX_C"/>
    <property type="match status" value="1"/>
</dbReference>
<comment type="similarity">
    <text evidence="1">Belongs to the membrane fusion protein (MFP) (TC 8.A.1) family.</text>
</comment>
<feature type="domain" description="Multidrug resistance protein MdtA-like beta-barrel" evidence="4">
    <location>
        <begin position="220"/>
        <end position="299"/>
    </location>
</feature>
<organism evidence="6 7">
    <name type="scientific">Hymenobacter metallicola</name>
    <dbReference type="NCBI Taxonomy" id="2563114"/>
    <lineage>
        <taxon>Bacteria</taxon>
        <taxon>Pseudomonadati</taxon>
        <taxon>Bacteroidota</taxon>
        <taxon>Cytophagia</taxon>
        <taxon>Cytophagales</taxon>
        <taxon>Hymenobacteraceae</taxon>
        <taxon>Hymenobacter</taxon>
    </lineage>
</organism>
<gene>
    <name evidence="6" type="ORF">E5K02_08115</name>
</gene>
<sequence length="390" mass="42740">MPSYFVRRARPYCFPLAMVGSALLTGCGQGKADPGSTAAVEPPQALPVMRLVARDTVLTREYVADIQAVRNVEVRARVKGYLEKIYVDEGQLVKKGQPLFRISDAEYRTRLARLRAARSNAAAQARVASLELDRVRMLTEKNIISKTELDVALAKLRAAEASVAEARSAETNAALMLSYTLVRAPFDGVVNREPMKEGSLVDDGTLLTTMSDARSVFAYFNVSEAEYLEFIKTRARDSARSTNQARLLLADGSRYAPPGKIETVESQFQASTGAIAFRARFPNLKGVLKHGATGKVSLANTVHDALMVPQKAVFEQQDKNYVYVVDERGTVHQKNFVPQSRLAAFYVVKSGLQPGERIVCEGIQDLRDGANITARPVTLRSMLAGNSLIP</sequence>
<reference evidence="6 7" key="1">
    <citation type="submission" date="2019-04" db="EMBL/GenBank/DDBJ databases">
        <authorList>
            <person name="Feng G."/>
            <person name="Zhang J."/>
            <person name="Zhu H."/>
        </authorList>
    </citation>
    <scope>NUCLEOTIDE SEQUENCE [LARGE SCALE GENOMIC DNA]</scope>
    <source>
        <strain evidence="6 7">9PBR-1</strain>
    </source>
</reference>
<dbReference type="InterPro" id="IPR058637">
    <property type="entry name" value="YknX-like_C"/>
</dbReference>
<dbReference type="Gene3D" id="1.10.287.470">
    <property type="entry name" value="Helix hairpin bin"/>
    <property type="match status" value="1"/>
</dbReference>
<name>A0A4Z0QI06_9BACT</name>
<evidence type="ECO:0000259" key="3">
    <source>
        <dbReference type="Pfam" id="PF25917"/>
    </source>
</evidence>
<protein>
    <submittedName>
        <fullName evidence="6">Efflux RND transporter periplasmic adaptor subunit</fullName>
    </submittedName>
</protein>
<dbReference type="AlphaFoldDB" id="A0A4Z0QI06"/>
<dbReference type="EMBL" id="SRMB01000001">
    <property type="protein sequence ID" value="TGE29404.1"/>
    <property type="molecule type" value="Genomic_DNA"/>
</dbReference>
<dbReference type="Gene3D" id="2.40.50.100">
    <property type="match status" value="1"/>
</dbReference>
<dbReference type="Pfam" id="PF25944">
    <property type="entry name" value="Beta-barrel_RND"/>
    <property type="match status" value="1"/>
</dbReference>
<dbReference type="GO" id="GO:0022857">
    <property type="term" value="F:transmembrane transporter activity"/>
    <property type="evidence" value="ECO:0007669"/>
    <property type="project" value="InterPro"/>
</dbReference>
<evidence type="ECO:0000313" key="6">
    <source>
        <dbReference type="EMBL" id="TGE29404.1"/>
    </source>
</evidence>
<dbReference type="GO" id="GO:0030313">
    <property type="term" value="C:cell envelope"/>
    <property type="evidence" value="ECO:0007669"/>
    <property type="project" value="UniProtKB-SubCell"/>
</dbReference>
<dbReference type="NCBIfam" id="TIGR01730">
    <property type="entry name" value="RND_mfp"/>
    <property type="match status" value="1"/>
</dbReference>
<dbReference type="PROSITE" id="PS51257">
    <property type="entry name" value="PROKAR_LIPOPROTEIN"/>
    <property type="match status" value="1"/>
</dbReference>
<accession>A0A4Z0QI06</accession>
<dbReference type="PANTHER" id="PTHR30158:SF23">
    <property type="entry name" value="MULTIDRUG RESISTANCE PROTEIN MEXA"/>
    <property type="match status" value="1"/>
</dbReference>
<dbReference type="SUPFAM" id="SSF111369">
    <property type="entry name" value="HlyD-like secretion proteins"/>
    <property type="match status" value="1"/>
</dbReference>